<dbReference type="WBParaSite" id="SBAD_0000605901-mRNA-1">
    <property type="protein sequence ID" value="SBAD_0000605901-mRNA-1"/>
    <property type="gene ID" value="SBAD_0000605901"/>
</dbReference>
<evidence type="ECO:0000256" key="1">
    <source>
        <dbReference type="SAM" id="MobiDB-lite"/>
    </source>
</evidence>
<organism evidence="4">
    <name type="scientific">Soboliphyme baturini</name>
    <dbReference type="NCBI Taxonomy" id="241478"/>
    <lineage>
        <taxon>Eukaryota</taxon>
        <taxon>Metazoa</taxon>
        <taxon>Ecdysozoa</taxon>
        <taxon>Nematoda</taxon>
        <taxon>Enoplea</taxon>
        <taxon>Dorylaimia</taxon>
        <taxon>Dioctophymatida</taxon>
        <taxon>Dioctophymatoidea</taxon>
        <taxon>Soboliphymatidae</taxon>
        <taxon>Soboliphyme</taxon>
    </lineage>
</organism>
<dbReference type="EMBL" id="UZAM01009277">
    <property type="protein sequence ID" value="VDP08413.1"/>
    <property type="molecule type" value="Genomic_DNA"/>
</dbReference>
<feature type="region of interest" description="Disordered" evidence="1">
    <location>
        <begin position="307"/>
        <end position="331"/>
    </location>
</feature>
<evidence type="ECO:0000313" key="2">
    <source>
        <dbReference type="EMBL" id="VDP08413.1"/>
    </source>
</evidence>
<reference evidence="2 3" key="2">
    <citation type="submission" date="2018-11" db="EMBL/GenBank/DDBJ databases">
        <authorList>
            <consortium name="Pathogen Informatics"/>
        </authorList>
    </citation>
    <scope>NUCLEOTIDE SEQUENCE [LARGE SCALE GENOMIC DNA]</scope>
</reference>
<keyword evidence="3" id="KW-1185">Reference proteome</keyword>
<accession>A0A183IQC9</accession>
<reference evidence="4" key="1">
    <citation type="submission" date="2016-06" db="UniProtKB">
        <authorList>
            <consortium name="WormBaseParasite"/>
        </authorList>
    </citation>
    <scope>IDENTIFICATION</scope>
</reference>
<gene>
    <name evidence="2" type="ORF">SBAD_LOCUS5826</name>
</gene>
<evidence type="ECO:0000313" key="4">
    <source>
        <dbReference type="WBParaSite" id="SBAD_0000605901-mRNA-1"/>
    </source>
</evidence>
<dbReference type="Proteomes" id="UP000270296">
    <property type="component" value="Unassembled WGS sequence"/>
</dbReference>
<dbReference type="AlphaFoldDB" id="A0A183IQC9"/>
<sequence length="331" mass="37857">MIYVPRLDTSVLKNVEFEFWLVFEADEYDINVYLQNMSLAHPVVVKDVALMHDYILEDGDEFRIRDRVFRFEYPPRSSHKRTSINGSSSPETNGATSPEPSAPFSIGLREEEHEPGVKIFHFLKKPPIPEKTFEELHTAKTTNDCCSDRSSSFTSSPDSSSISQQIAMYVRSVNLPTTAKFQFQGGSSPKTEELEAVNYKKKFIIRSPTKSLKTVEGLQHRPVSKILSLLPASKPAPPCRNIHRFELTALNRLSNFRCSNLDAGTASTLKTTLNYCRCSLEEYNHLMEYECVVELSHVDDLLQQMSRHSRLSARQQNSKQKRTKPRRRGKH</sequence>
<evidence type="ECO:0000313" key="3">
    <source>
        <dbReference type="Proteomes" id="UP000270296"/>
    </source>
</evidence>
<feature type="compositionally biased region" description="Basic residues" evidence="1">
    <location>
        <begin position="319"/>
        <end position="331"/>
    </location>
</feature>
<feature type="region of interest" description="Disordered" evidence="1">
    <location>
        <begin position="76"/>
        <end position="105"/>
    </location>
</feature>
<feature type="compositionally biased region" description="Polar residues" evidence="1">
    <location>
        <begin position="83"/>
        <end position="99"/>
    </location>
</feature>
<protein>
    <submittedName>
        <fullName evidence="4">BAH domain-containing protein</fullName>
    </submittedName>
</protein>
<name>A0A183IQC9_9BILA</name>
<proteinExistence type="predicted"/>